<feature type="compositionally biased region" description="Low complexity" evidence="1">
    <location>
        <begin position="53"/>
        <end position="68"/>
    </location>
</feature>
<feature type="domain" description="Wolframin OB-fold" evidence="3">
    <location>
        <begin position="229"/>
        <end position="331"/>
    </location>
</feature>
<evidence type="ECO:0000256" key="2">
    <source>
        <dbReference type="SAM" id="Phobius"/>
    </source>
</evidence>
<keyword evidence="2" id="KW-1133">Transmembrane helix</keyword>
<dbReference type="InterPro" id="IPR045460">
    <property type="entry name" value="Wolframin_EF-hand"/>
</dbReference>
<dbReference type="OrthoDB" id="5865303at2759"/>
<dbReference type="Pfam" id="PF19913">
    <property type="entry name" value="WCOB"/>
    <property type="match status" value="1"/>
</dbReference>
<dbReference type="PANTHER" id="PTHR13098:SF3">
    <property type="entry name" value="WOLFRAMIN"/>
    <property type="match status" value="1"/>
</dbReference>
<keyword evidence="2" id="KW-0812">Transmembrane</keyword>
<sequence length="332" mass="36115">MELQEKLARRAGRLLFASISDGNEVVSSSSLARRIQEVVAGDVAAPCTDPKAQDSQPDPTAPAAPTASKSPNTASLEELYGGERYTEDHIISAAILHHHGCIPPLHHLLALPLTPTHHRSPSALHSLTHKPLKLLRDVYDAFLQFFAVSLVCFVRRYGVFVSAFCIVVLSVVLYVFGLRLSVFSGVLPVVVFCLGFVVMVAASSAILLNGKRLSCHQMWSKVFVYFCGELDVSVSERRGDAEVSLHADNTFANFMLGLKGGEVVEFTGTMVDGVGTHHLSLSLSAIKCVSCKLKECPEKMTFNSVSKSELSDLFFQAVRGVFNFIFSPTLTL</sequence>
<dbReference type="Pfam" id="PF19914">
    <property type="entry name" value="WEF-hand"/>
    <property type="match status" value="1"/>
</dbReference>
<dbReference type="Proteomes" id="UP000324222">
    <property type="component" value="Unassembled WGS sequence"/>
</dbReference>
<dbReference type="AlphaFoldDB" id="A0A5B7G7R4"/>
<evidence type="ECO:0000313" key="6">
    <source>
        <dbReference type="Proteomes" id="UP000324222"/>
    </source>
</evidence>
<protein>
    <recommendedName>
        <fullName evidence="7">Wolframin</fullName>
    </recommendedName>
</protein>
<dbReference type="InterPro" id="IPR045461">
    <property type="entry name" value="Wolframin_OB_fold"/>
</dbReference>
<proteinExistence type="predicted"/>
<dbReference type="EMBL" id="VSRR010012777">
    <property type="protein sequence ID" value="MPC54962.1"/>
    <property type="molecule type" value="Genomic_DNA"/>
</dbReference>
<evidence type="ECO:0000313" key="5">
    <source>
        <dbReference type="EMBL" id="MPC54962.1"/>
    </source>
</evidence>
<dbReference type="PANTHER" id="PTHR13098">
    <property type="entry name" value="WOLFRAMIN"/>
    <property type="match status" value="1"/>
</dbReference>
<feature type="region of interest" description="Disordered" evidence="1">
    <location>
        <begin position="45"/>
        <end position="73"/>
    </location>
</feature>
<gene>
    <name evidence="5" type="ORF">E2C01_048893</name>
</gene>
<feature type="transmembrane region" description="Helical" evidence="2">
    <location>
        <begin position="182"/>
        <end position="208"/>
    </location>
</feature>
<dbReference type="GO" id="GO:0030968">
    <property type="term" value="P:endoplasmic reticulum unfolded protein response"/>
    <property type="evidence" value="ECO:0007669"/>
    <property type="project" value="TreeGrafter"/>
</dbReference>
<reference evidence="5 6" key="1">
    <citation type="submission" date="2019-05" db="EMBL/GenBank/DDBJ databases">
        <title>Another draft genome of Portunus trituberculatus and its Hox gene families provides insights of decapod evolution.</title>
        <authorList>
            <person name="Jeong J.-H."/>
            <person name="Song I."/>
            <person name="Kim S."/>
            <person name="Choi T."/>
            <person name="Kim D."/>
            <person name="Ryu S."/>
            <person name="Kim W."/>
        </authorList>
    </citation>
    <scope>NUCLEOTIDE SEQUENCE [LARGE SCALE GENOMIC DNA]</scope>
    <source>
        <tissue evidence="5">Muscle</tissue>
    </source>
</reference>
<feature type="domain" description="Wolframin EF-hand" evidence="4">
    <location>
        <begin position="8"/>
        <end position="94"/>
    </location>
</feature>
<dbReference type="InterPro" id="IPR026209">
    <property type="entry name" value="Wolframin_fam"/>
</dbReference>
<dbReference type="GO" id="GO:0005789">
    <property type="term" value="C:endoplasmic reticulum membrane"/>
    <property type="evidence" value="ECO:0007669"/>
    <property type="project" value="TreeGrafter"/>
</dbReference>
<keyword evidence="6" id="KW-1185">Reference proteome</keyword>
<comment type="caution">
    <text evidence="5">The sequence shown here is derived from an EMBL/GenBank/DDBJ whole genome shotgun (WGS) entry which is preliminary data.</text>
</comment>
<name>A0A5B7G7R4_PORTR</name>
<dbReference type="GO" id="GO:0055074">
    <property type="term" value="P:calcium ion homeostasis"/>
    <property type="evidence" value="ECO:0007669"/>
    <property type="project" value="TreeGrafter"/>
</dbReference>
<evidence type="ECO:0008006" key="7">
    <source>
        <dbReference type="Google" id="ProtNLM"/>
    </source>
</evidence>
<organism evidence="5 6">
    <name type="scientific">Portunus trituberculatus</name>
    <name type="common">Swimming crab</name>
    <name type="synonym">Neptunus trituberculatus</name>
    <dbReference type="NCBI Taxonomy" id="210409"/>
    <lineage>
        <taxon>Eukaryota</taxon>
        <taxon>Metazoa</taxon>
        <taxon>Ecdysozoa</taxon>
        <taxon>Arthropoda</taxon>
        <taxon>Crustacea</taxon>
        <taxon>Multicrustacea</taxon>
        <taxon>Malacostraca</taxon>
        <taxon>Eumalacostraca</taxon>
        <taxon>Eucarida</taxon>
        <taxon>Decapoda</taxon>
        <taxon>Pleocyemata</taxon>
        <taxon>Brachyura</taxon>
        <taxon>Eubrachyura</taxon>
        <taxon>Portunoidea</taxon>
        <taxon>Portunidae</taxon>
        <taxon>Portuninae</taxon>
        <taxon>Portunus</taxon>
    </lineage>
</organism>
<evidence type="ECO:0000259" key="4">
    <source>
        <dbReference type="Pfam" id="PF19914"/>
    </source>
</evidence>
<accession>A0A5B7G7R4</accession>
<evidence type="ECO:0000259" key="3">
    <source>
        <dbReference type="Pfam" id="PF19913"/>
    </source>
</evidence>
<evidence type="ECO:0000256" key="1">
    <source>
        <dbReference type="SAM" id="MobiDB-lite"/>
    </source>
</evidence>
<keyword evidence="2" id="KW-0472">Membrane</keyword>
<feature type="transmembrane region" description="Helical" evidence="2">
    <location>
        <begin position="157"/>
        <end position="176"/>
    </location>
</feature>